<dbReference type="PANTHER" id="PTHR11364:SF27">
    <property type="entry name" value="SULFURTRANSFERASE"/>
    <property type="match status" value="1"/>
</dbReference>
<keyword evidence="1" id="KW-0808">Transferase</keyword>
<dbReference type="InterPro" id="IPR045078">
    <property type="entry name" value="TST/MPST-like"/>
</dbReference>
<dbReference type="Pfam" id="PF00581">
    <property type="entry name" value="Rhodanese"/>
    <property type="match status" value="2"/>
</dbReference>
<dbReference type="Proteomes" id="UP000016943">
    <property type="component" value="Chromosome"/>
</dbReference>
<evidence type="ECO:0000256" key="1">
    <source>
        <dbReference type="ARBA" id="ARBA00022679"/>
    </source>
</evidence>
<dbReference type="eggNOG" id="COG2897">
    <property type="taxonomic scope" value="Bacteria"/>
</dbReference>
<sequence length="306" mass="32220">MVDMQQITVPSPLVSPEWLLELLSDESILDARLPDGTRAVALLCASMAGNNLDAEAIAGSIHADLEGDFSDPEDPLPHTQPADVQRVFERCGVGPDTAVICYDTQGVVTSARVWWLGRAAGLDNIAVLDGGTRHLPEHGVVSWVALRDLPAPGDDDVAGDLSSVTARPHLIVGDRAVEQALARNGVVVDARSQGRFAGVDSEPRPHLVSGHIPGSVNVPFTELFRGGRMKPQEEVAEIFRSAIEAENTTGPDAADWTQQPIIFSCGSGVTACVDALGATVAGCSNASVFDGSWSQWGDPAYGKPIA</sequence>
<keyword evidence="5" id="KW-1185">Reference proteome</keyword>
<dbReference type="PANTHER" id="PTHR11364">
    <property type="entry name" value="THIOSULFATE SULFERTANSFERASE"/>
    <property type="match status" value="1"/>
</dbReference>
<dbReference type="KEGG" id="caz:CARG_04510"/>
<evidence type="ECO:0000313" key="5">
    <source>
        <dbReference type="Proteomes" id="UP000016943"/>
    </source>
</evidence>
<keyword evidence="2" id="KW-0677">Repeat</keyword>
<dbReference type="Gene3D" id="3.40.250.10">
    <property type="entry name" value="Rhodanese-like domain"/>
    <property type="match status" value="2"/>
</dbReference>
<feature type="domain" description="Rhodanese" evidence="3">
    <location>
        <begin position="181"/>
        <end position="302"/>
    </location>
</feature>
<dbReference type="SMART" id="SM00450">
    <property type="entry name" value="RHOD"/>
    <property type="match status" value="2"/>
</dbReference>
<dbReference type="CDD" id="cd01448">
    <property type="entry name" value="TST_Repeat_1"/>
    <property type="match status" value="1"/>
</dbReference>
<dbReference type="GO" id="GO:0004792">
    <property type="term" value="F:thiosulfate-cyanide sulfurtransferase activity"/>
    <property type="evidence" value="ECO:0007669"/>
    <property type="project" value="TreeGrafter"/>
</dbReference>
<dbReference type="PROSITE" id="PS50206">
    <property type="entry name" value="RHODANESE_3"/>
    <property type="match status" value="2"/>
</dbReference>
<dbReference type="GeneID" id="78249693"/>
<dbReference type="RefSeq" id="WP_020976194.1">
    <property type="nucleotide sequence ID" value="NC_022198.1"/>
</dbReference>
<organism evidence="4 5">
    <name type="scientific">Corynebacterium argentoratense DSM 44202</name>
    <dbReference type="NCBI Taxonomy" id="1348662"/>
    <lineage>
        <taxon>Bacteria</taxon>
        <taxon>Bacillati</taxon>
        <taxon>Actinomycetota</taxon>
        <taxon>Actinomycetes</taxon>
        <taxon>Mycobacteriales</taxon>
        <taxon>Corynebacteriaceae</taxon>
        <taxon>Corynebacterium</taxon>
    </lineage>
</organism>
<dbReference type="InterPro" id="IPR036873">
    <property type="entry name" value="Rhodanese-like_dom_sf"/>
</dbReference>
<evidence type="ECO:0000259" key="3">
    <source>
        <dbReference type="PROSITE" id="PS50206"/>
    </source>
</evidence>
<gene>
    <name evidence="4" type="ORF">CARG_04510</name>
</gene>
<proteinExistence type="predicted"/>
<dbReference type="OrthoDB" id="9770030at2"/>
<protein>
    <recommendedName>
        <fullName evidence="3">Rhodanese domain-containing protein</fullName>
    </recommendedName>
</protein>
<reference evidence="4 5" key="1">
    <citation type="journal article" date="2013" name="Genome Announc.">
        <title>Whole-Genome Sequence of the Clinical Strain Corynebacterium argentoratense DSM 44202, Isolated from a Human Throat Specimen.</title>
        <authorList>
            <person name="Bomholt C."/>
            <person name="Glaub A."/>
            <person name="Gravermann K."/>
            <person name="Albersmeier A."/>
            <person name="Brinkrolf K."/>
            <person name="Ruckert C."/>
            <person name="Tauch A."/>
        </authorList>
    </citation>
    <scope>NUCLEOTIDE SEQUENCE [LARGE SCALE GENOMIC DNA]</scope>
    <source>
        <strain evidence="4">DSM 44202</strain>
    </source>
</reference>
<dbReference type="PATRIC" id="fig|1348662.3.peg.887"/>
<dbReference type="HOGENOM" id="CLU_031618_3_0_11"/>
<dbReference type="CDD" id="cd01449">
    <property type="entry name" value="TST_Repeat_2"/>
    <property type="match status" value="1"/>
</dbReference>
<dbReference type="AlphaFoldDB" id="U3GZ76"/>
<evidence type="ECO:0000256" key="2">
    <source>
        <dbReference type="ARBA" id="ARBA00022737"/>
    </source>
</evidence>
<dbReference type="EMBL" id="CP006365">
    <property type="protein sequence ID" value="AGU15042.1"/>
    <property type="molecule type" value="Genomic_DNA"/>
</dbReference>
<dbReference type="STRING" id="1348662.CARG_04510"/>
<dbReference type="InterPro" id="IPR001763">
    <property type="entry name" value="Rhodanese-like_dom"/>
</dbReference>
<dbReference type="SUPFAM" id="SSF52821">
    <property type="entry name" value="Rhodanese/Cell cycle control phosphatase"/>
    <property type="match status" value="2"/>
</dbReference>
<feature type="domain" description="Rhodanese" evidence="3">
    <location>
        <begin position="57"/>
        <end position="143"/>
    </location>
</feature>
<evidence type="ECO:0000313" key="4">
    <source>
        <dbReference type="EMBL" id="AGU15042.1"/>
    </source>
</evidence>
<accession>U3GZ76</accession>
<name>U3GZ76_9CORY</name>